<dbReference type="Proteomes" id="UP000030665">
    <property type="component" value="Unassembled WGS sequence"/>
</dbReference>
<dbReference type="GO" id="GO:0005524">
    <property type="term" value="F:ATP binding"/>
    <property type="evidence" value="ECO:0007669"/>
    <property type="project" value="UniProtKB-KW"/>
</dbReference>
<keyword evidence="2" id="KW-1185">Reference proteome</keyword>
<name>A0A077ZCX6_TRITR</name>
<keyword evidence="1" id="KW-0067">ATP-binding</keyword>
<dbReference type="EMBL" id="HG806286">
    <property type="protein sequence ID" value="CDW58212.1"/>
    <property type="molecule type" value="Genomic_DNA"/>
</dbReference>
<reference evidence="1" key="1">
    <citation type="submission" date="2014-01" db="EMBL/GenBank/DDBJ databases">
        <authorList>
            <person name="Aslett M."/>
        </authorList>
    </citation>
    <scope>NUCLEOTIDE SEQUENCE</scope>
</reference>
<gene>
    <name evidence="1" type="ORF">TTRE_0000651901</name>
</gene>
<proteinExistence type="predicted"/>
<protein>
    <submittedName>
        <fullName evidence="1">ATP-binding cassette transporter</fullName>
    </submittedName>
</protein>
<keyword evidence="1" id="KW-0547">Nucleotide-binding</keyword>
<evidence type="ECO:0000313" key="2">
    <source>
        <dbReference type="Proteomes" id="UP000030665"/>
    </source>
</evidence>
<accession>A0A077ZCX6</accession>
<reference evidence="1" key="2">
    <citation type="submission" date="2014-03" db="EMBL/GenBank/DDBJ databases">
        <title>The whipworm genome and dual-species transcriptomics of an intimate host-pathogen interaction.</title>
        <authorList>
            <person name="Foth B.J."/>
            <person name="Tsai I.J."/>
            <person name="Reid A.J."/>
            <person name="Bancroft A.J."/>
            <person name="Nichol S."/>
            <person name="Tracey A."/>
            <person name="Holroyd N."/>
            <person name="Cotton J.A."/>
            <person name="Stanley E.J."/>
            <person name="Zarowiecki M."/>
            <person name="Liu J.Z."/>
            <person name="Huckvale T."/>
            <person name="Cooper P.J."/>
            <person name="Grencis R.K."/>
            <person name="Berriman M."/>
        </authorList>
    </citation>
    <scope>NUCLEOTIDE SEQUENCE [LARGE SCALE GENOMIC DNA]</scope>
</reference>
<organism evidence="1 2">
    <name type="scientific">Trichuris trichiura</name>
    <name type="common">Whipworm</name>
    <name type="synonym">Trichocephalus trichiurus</name>
    <dbReference type="NCBI Taxonomy" id="36087"/>
    <lineage>
        <taxon>Eukaryota</taxon>
        <taxon>Metazoa</taxon>
        <taxon>Ecdysozoa</taxon>
        <taxon>Nematoda</taxon>
        <taxon>Enoplea</taxon>
        <taxon>Dorylaimia</taxon>
        <taxon>Trichinellida</taxon>
        <taxon>Trichuridae</taxon>
        <taxon>Trichuris</taxon>
    </lineage>
</organism>
<evidence type="ECO:0000313" key="1">
    <source>
        <dbReference type="EMBL" id="CDW58212.1"/>
    </source>
</evidence>
<dbReference type="AlphaFoldDB" id="A0A077ZCX6"/>
<sequence>MVEWTNVTGIKGGSMGNATGDRLTEKEKFTLDERRCSHKEIKVNVALAIDEDRLDPARFTDLEKLL</sequence>